<feature type="non-terminal residue" evidence="2">
    <location>
        <position position="162"/>
    </location>
</feature>
<name>A0A7J6KIU6_PEROL</name>
<reference evidence="2 3" key="1">
    <citation type="submission" date="2020-04" db="EMBL/GenBank/DDBJ databases">
        <title>Perkinsus olseni comparative genomics.</title>
        <authorList>
            <person name="Bogema D.R."/>
        </authorList>
    </citation>
    <scope>NUCLEOTIDE SEQUENCE [LARGE SCALE GENOMIC DNA]</scope>
    <source>
        <strain evidence="2">ATCC PRA-31</strain>
    </source>
</reference>
<feature type="compositionally biased region" description="Polar residues" evidence="1">
    <location>
        <begin position="1"/>
        <end position="10"/>
    </location>
</feature>
<evidence type="ECO:0000313" key="3">
    <source>
        <dbReference type="Proteomes" id="UP000572268"/>
    </source>
</evidence>
<dbReference type="AlphaFoldDB" id="A0A7J6KIU6"/>
<dbReference type="Proteomes" id="UP000572268">
    <property type="component" value="Unassembled WGS sequence"/>
</dbReference>
<organism evidence="2 3">
    <name type="scientific">Perkinsus olseni</name>
    <name type="common">Perkinsus atlanticus</name>
    <dbReference type="NCBI Taxonomy" id="32597"/>
    <lineage>
        <taxon>Eukaryota</taxon>
        <taxon>Sar</taxon>
        <taxon>Alveolata</taxon>
        <taxon>Perkinsozoa</taxon>
        <taxon>Perkinsea</taxon>
        <taxon>Perkinsida</taxon>
        <taxon>Perkinsidae</taxon>
        <taxon>Perkinsus</taxon>
    </lineage>
</organism>
<feature type="region of interest" description="Disordered" evidence="1">
    <location>
        <begin position="70"/>
        <end position="89"/>
    </location>
</feature>
<sequence length="162" mass="18507">KPATGLTTLPSPVEDLSGPRVKPRLKDQEREAVVRVVESLVAKQAAEVPGLPGYTLEFRRLREEEKKDVEDQEASVFADLPRGDGGPIRIPRYEKPAFAKLSDDEKTIYRRLTSEFVNRGWWKEETVEEEGMIYLPHSPAFLAQRERKPRHTRSKAARRAIS</sequence>
<proteinExistence type="predicted"/>
<dbReference type="EMBL" id="JABANN010003035">
    <property type="protein sequence ID" value="KAF4646874.1"/>
    <property type="molecule type" value="Genomic_DNA"/>
</dbReference>
<evidence type="ECO:0000313" key="2">
    <source>
        <dbReference type="EMBL" id="KAF4646874.1"/>
    </source>
</evidence>
<accession>A0A7J6KIU6</accession>
<gene>
    <name evidence="2" type="ORF">FOL46_005058</name>
</gene>
<comment type="caution">
    <text evidence="2">The sequence shown here is derived from an EMBL/GenBank/DDBJ whole genome shotgun (WGS) entry which is preliminary data.</text>
</comment>
<evidence type="ECO:0000256" key="1">
    <source>
        <dbReference type="SAM" id="MobiDB-lite"/>
    </source>
</evidence>
<feature type="non-terminal residue" evidence="2">
    <location>
        <position position="1"/>
    </location>
</feature>
<feature type="region of interest" description="Disordered" evidence="1">
    <location>
        <begin position="1"/>
        <end position="25"/>
    </location>
</feature>
<protein>
    <submittedName>
        <fullName evidence="2">Uncharacterized protein</fullName>
    </submittedName>
</protein>